<gene>
    <name evidence="2" type="ORF">HNV28_19960</name>
</gene>
<protein>
    <recommendedName>
        <fullName evidence="4">Lipoprotein</fullName>
    </recommendedName>
</protein>
<dbReference type="EMBL" id="JABFNT010000061">
    <property type="protein sequence ID" value="NOJ80577.1"/>
    <property type="molecule type" value="Genomic_DNA"/>
</dbReference>
<evidence type="ECO:0008006" key="4">
    <source>
        <dbReference type="Google" id="ProtNLM"/>
    </source>
</evidence>
<evidence type="ECO:0000313" key="3">
    <source>
        <dbReference type="Proteomes" id="UP000533080"/>
    </source>
</evidence>
<name>A0A7Y4MSK5_MYXXA</name>
<proteinExistence type="predicted"/>
<keyword evidence="1" id="KW-0732">Signal</keyword>
<comment type="caution">
    <text evidence="2">The sequence shown here is derived from an EMBL/GenBank/DDBJ whole genome shotgun (WGS) entry which is preliminary data.</text>
</comment>
<evidence type="ECO:0000256" key="1">
    <source>
        <dbReference type="SAM" id="SignalP"/>
    </source>
</evidence>
<dbReference type="PROSITE" id="PS51257">
    <property type="entry name" value="PROKAR_LIPOPROTEIN"/>
    <property type="match status" value="1"/>
</dbReference>
<reference evidence="2 3" key="1">
    <citation type="submission" date="2020-05" db="EMBL/GenBank/DDBJ databases">
        <authorList>
            <person name="Whitworth D."/>
        </authorList>
    </citation>
    <scope>NUCLEOTIDE SEQUENCE [LARGE SCALE GENOMIC DNA]</scope>
    <source>
        <strain evidence="2 3">AM005</strain>
    </source>
</reference>
<feature type="chain" id="PRO_5031318983" description="Lipoprotein" evidence="1">
    <location>
        <begin position="21"/>
        <end position="453"/>
    </location>
</feature>
<dbReference type="RefSeq" id="WP_171442734.1">
    <property type="nucleotide sequence ID" value="NZ_JABFNT010000061.1"/>
</dbReference>
<dbReference type="AlphaFoldDB" id="A0A7Y4MSK5"/>
<dbReference type="InterPro" id="IPR013783">
    <property type="entry name" value="Ig-like_fold"/>
</dbReference>
<organism evidence="2 3">
    <name type="scientific">Myxococcus xanthus</name>
    <dbReference type="NCBI Taxonomy" id="34"/>
    <lineage>
        <taxon>Bacteria</taxon>
        <taxon>Pseudomonadati</taxon>
        <taxon>Myxococcota</taxon>
        <taxon>Myxococcia</taxon>
        <taxon>Myxococcales</taxon>
        <taxon>Cystobacterineae</taxon>
        <taxon>Myxococcaceae</taxon>
        <taxon>Myxococcus</taxon>
    </lineage>
</organism>
<dbReference type="Proteomes" id="UP000533080">
    <property type="component" value="Unassembled WGS sequence"/>
</dbReference>
<sequence>MKTVPCLLAWSAMLSLSGCADTGDECGLVPLPGGMGQTPPLLSLEVPAELQVQPSLNFTCEGPDTSQVPDSITAEVFDPNNHAVAAEASLTGNGQAATVRFTPTTTGRHHVRVAFAPVGSLQQFGAYVSRAWTGGASTVLPLPRCTQLDRTTHGTWLCDGVAVHASNGTQTPLGGVSGMPDVAVAGDVVWVVGEDRVRRFVDTGSELELTGSLLLNQRDTVKVIQNRLATTDELWVLDSERLHRFAFTSEGVVIGAPPTPWGRVNQLPFGVDMVLGLLVRLGPDTVSVVQVTQEPDSRACTFRLGPSGAFVASEAPCQRLPGVPAGIEDGAVWTRVDTLLLPQPGQTLYRWAAVDGALTERGTLVVDAPLELVSAPLRPGFAIPFLQWRQSGVGSAVPVPPEPQGPLGLELLPGNADLSPGLRTLSPRFYWEAGGGQGLGGTRVYARRASSLK</sequence>
<feature type="signal peptide" evidence="1">
    <location>
        <begin position="1"/>
        <end position="20"/>
    </location>
</feature>
<dbReference type="Gene3D" id="2.60.40.10">
    <property type="entry name" value="Immunoglobulins"/>
    <property type="match status" value="1"/>
</dbReference>
<accession>A0A7Y4MSK5</accession>
<evidence type="ECO:0000313" key="2">
    <source>
        <dbReference type="EMBL" id="NOJ80577.1"/>
    </source>
</evidence>